<accession>A0A1M6BRL3</accession>
<dbReference type="PANTHER" id="PTHR30461:SF23">
    <property type="entry name" value="DNA RECOMBINASE-RELATED"/>
    <property type="match status" value="1"/>
</dbReference>
<dbReference type="GeneID" id="92710942"/>
<dbReference type="EMBL" id="FQZN01000003">
    <property type="protein sequence ID" value="SHI51420.1"/>
    <property type="molecule type" value="Genomic_DNA"/>
</dbReference>
<dbReference type="InterPro" id="IPR025827">
    <property type="entry name" value="Zn_ribbon_recom_dom"/>
</dbReference>
<dbReference type="Pfam" id="PF00239">
    <property type="entry name" value="Resolvase"/>
    <property type="match status" value="1"/>
</dbReference>
<evidence type="ECO:0000313" key="5">
    <source>
        <dbReference type="Proteomes" id="UP000184192"/>
    </source>
</evidence>
<evidence type="ECO:0000256" key="1">
    <source>
        <dbReference type="SAM" id="Coils"/>
    </source>
</evidence>
<dbReference type="PROSITE" id="PS51736">
    <property type="entry name" value="RECOMBINASES_3"/>
    <property type="match status" value="1"/>
</dbReference>
<dbReference type="AlphaFoldDB" id="A0A1M6BRL3"/>
<dbReference type="PANTHER" id="PTHR30461">
    <property type="entry name" value="DNA-INVERTASE FROM LAMBDOID PROPHAGE"/>
    <property type="match status" value="1"/>
</dbReference>
<feature type="domain" description="Resolvase/invertase-type recombinase catalytic" evidence="2">
    <location>
        <begin position="3"/>
        <end position="156"/>
    </location>
</feature>
<feature type="domain" description="Recombinase" evidence="3">
    <location>
        <begin position="164"/>
        <end position="275"/>
    </location>
</feature>
<dbReference type="InterPro" id="IPR011109">
    <property type="entry name" value="DNA_bind_recombinase_dom"/>
</dbReference>
<dbReference type="GO" id="GO:0000150">
    <property type="term" value="F:DNA strand exchange activity"/>
    <property type="evidence" value="ECO:0007669"/>
    <property type="project" value="InterPro"/>
</dbReference>
<protein>
    <submittedName>
        <fullName evidence="4">Site-specific DNA recombinase</fullName>
    </submittedName>
</protein>
<dbReference type="InterPro" id="IPR006119">
    <property type="entry name" value="Resolv_N"/>
</dbReference>
<evidence type="ECO:0000259" key="2">
    <source>
        <dbReference type="PROSITE" id="PS51736"/>
    </source>
</evidence>
<dbReference type="SMART" id="SM00857">
    <property type="entry name" value="Resolvase"/>
    <property type="match status" value="1"/>
</dbReference>
<reference evidence="5" key="1">
    <citation type="submission" date="2016-11" db="EMBL/GenBank/DDBJ databases">
        <authorList>
            <person name="Varghese N."/>
            <person name="Submissions S."/>
        </authorList>
    </citation>
    <scope>NUCLEOTIDE SEQUENCE [LARGE SCALE GENOMIC DNA]</scope>
    <source>
        <strain evidence="5">DSM 26884</strain>
    </source>
</reference>
<keyword evidence="1" id="KW-0175">Coiled coil</keyword>
<dbReference type="Pfam" id="PF07508">
    <property type="entry name" value="Recombinase"/>
    <property type="match status" value="1"/>
</dbReference>
<keyword evidence="5" id="KW-1185">Reference proteome</keyword>
<dbReference type="CDD" id="cd00338">
    <property type="entry name" value="Ser_Recombinase"/>
    <property type="match status" value="1"/>
</dbReference>
<evidence type="ECO:0000313" key="4">
    <source>
        <dbReference type="EMBL" id="SHI51420.1"/>
    </source>
</evidence>
<dbReference type="InterPro" id="IPR038109">
    <property type="entry name" value="DNA_bind_recomb_sf"/>
</dbReference>
<dbReference type="Gene3D" id="3.40.50.1390">
    <property type="entry name" value="Resolvase, N-terminal catalytic domain"/>
    <property type="match status" value="1"/>
</dbReference>
<evidence type="ECO:0000259" key="3">
    <source>
        <dbReference type="PROSITE" id="PS51737"/>
    </source>
</evidence>
<dbReference type="SUPFAM" id="SSF53041">
    <property type="entry name" value="Resolvase-like"/>
    <property type="match status" value="1"/>
</dbReference>
<dbReference type="Proteomes" id="UP000184192">
    <property type="component" value="Unassembled WGS sequence"/>
</dbReference>
<dbReference type="PROSITE" id="PS51737">
    <property type="entry name" value="RECOMBINASE_DNA_BIND"/>
    <property type="match status" value="1"/>
</dbReference>
<sequence length="563" mass="66291">MKRAALLLRCSTNIQDYNRQKLELEKVASRFKLKVAKVFGEHVTGKDDIRKGNRKSVDELIDACENDEIDVVLISEVSRLTRNFLYGVTLVDKFNRDYSIPIYFRDKRKWTIDVETGEVNLEFEKELRKAFEQAEEELASIRFRMASGKRDSAGLGQWFAGIPPFGYTRQKNGYLVKNEYAPIVKEMFDKYLEEGQALITTTRYIYGKYPDIKKLKSIGNTKFILNNKAYTGRAEANIYDEIDKVTDTFYFDIPAIIDEETYNKVQKKLANNRTTTPYPKATKYLLQKLIKCSICGAFYTRLHSNKRDTVHFKCTSDKNSLTGCKSQVYLNERIVNPIIWNFVKEQLFYVGKMNVEQRLEAIAGENDNKSKAIEEQEALKISYKEQETKLTRLEDLYLDNDIDKNRYKERKSKIEKELSSIKAQMDRLTDRIRLSDFNIKRFNSTDFTEQYFKEVEADLEKQMKVLREYVKGIYPLYIDKVYCFLKVDTIEGMFNIFYEPRKAQQKCAYFIKDTLAQYHPDIRNFYTPNNTLLTDSDEVDAYYTLEEMKEICSKNGFEVRYRE</sequence>
<proteinExistence type="predicted"/>
<dbReference type="GO" id="GO:0003677">
    <property type="term" value="F:DNA binding"/>
    <property type="evidence" value="ECO:0007669"/>
    <property type="project" value="InterPro"/>
</dbReference>
<dbReference type="Pfam" id="PF13408">
    <property type="entry name" value="Zn_ribbon_recom"/>
    <property type="match status" value="1"/>
</dbReference>
<organism evidence="4 5">
    <name type="scientific">Bacteroides stercorirosoris</name>
    <dbReference type="NCBI Taxonomy" id="871324"/>
    <lineage>
        <taxon>Bacteria</taxon>
        <taxon>Pseudomonadati</taxon>
        <taxon>Bacteroidota</taxon>
        <taxon>Bacteroidia</taxon>
        <taxon>Bacteroidales</taxon>
        <taxon>Bacteroidaceae</taxon>
        <taxon>Bacteroides</taxon>
    </lineage>
</organism>
<dbReference type="Gene3D" id="3.90.1750.20">
    <property type="entry name" value="Putative Large Serine Recombinase, Chain B, Domain 2"/>
    <property type="match status" value="1"/>
</dbReference>
<dbReference type="InterPro" id="IPR050639">
    <property type="entry name" value="SSR_resolvase"/>
</dbReference>
<gene>
    <name evidence="4" type="ORF">SAMN05444350_103124</name>
</gene>
<dbReference type="eggNOG" id="COG1961">
    <property type="taxonomic scope" value="Bacteria"/>
</dbReference>
<dbReference type="InterPro" id="IPR036162">
    <property type="entry name" value="Resolvase-like_N_sf"/>
</dbReference>
<feature type="coiled-coil region" evidence="1">
    <location>
        <begin position="376"/>
        <end position="431"/>
    </location>
</feature>
<name>A0A1M6BRL3_9BACE</name>
<dbReference type="RefSeq" id="WP_073312741.1">
    <property type="nucleotide sequence ID" value="NZ_FQZN01000003.1"/>
</dbReference>